<evidence type="ECO:0000313" key="4">
    <source>
        <dbReference type="Proteomes" id="UP000182200"/>
    </source>
</evidence>
<accession>A0A0N7MUM3</accession>
<dbReference type="SUPFAM" id="SSF69796">
    <property type="entry name" value="Thymidylate synthase-complementing protein Thy1"/>
    <property type="match status" value="2"/>
</dbReference>
<dbReference type="STRING" id="1633631.GCA_001442925_00882"/>
<evidence type="ECO:0000313" key="3">
    <source>
        <dbReference type="Proteomes" id="UP000182011"/>
    </source>
</evidence>
<proteinExistence type="predicted"/>
<sequence>MIDKPLSPEPVVKVVKYFPEPFKNVIATARTCYSSKGIIKDEEIDINKYIDLAKSIYEAGHHTTFQHAYFQFAIENVSRYFIWSFLHSHPFYNSEQVSQRYVEVKPGNYFIPPLEGKALEIYISTIEFQNESYKKLTELLLPVVENEYYLRFPARRFNSEKYKKDIKRKAQEIARYVLPIATFAYLYHTVSAITILRYYKLCNQFDIPLEQRIVANKLIDEILRVDPNYKIVLEKPIDEHELVEFNFVQNLNDDNLSKEFADEFDKSLNGKISLLVDYKPNAEKILADSVREIFGLPSTALSDDEAINLVLNPAINKILAESLVLTTHSKISRAMFHVSYTFKKKLSHTADSQDQRHRMTPGSRPILMRQISDEPDFITPSLILQSDSALKLYTETMERIWESIGKLKKLGVPSEFALYLLPNAVSIRFTESGDLLNLHHKYAMRLCFNAQEEIWRASFEEVQQISEVHPKIGNFLLPPCSIRNLANIKPICPEGPRFCGVKVWRLKLNEYSRLI</sequence>
<accession>A0A0S4MY45</accession>
<dbReference type="AlphaFoldDB" id="A0A0P1M103"/>
<dbReference type="CDD" id="cd20175">
    <property type="entry name" value="ThyX"/>
    <property type="match status" value="2"/>
</dbReference>
<dbReference type="InterPro" id="IPR003669">
    <property type="entry name" value="Thymidylate_synthase_ThyX"/>
</dbReference>
<dbReference type="GO" id="GO:0050660">
    <property type="term" value="F:flavin adenine dinucleotide binding"/>
    <property type="evidence" value="ECO:0007669"/>
    <property type="project" value="InterPro"/>
</dbReference>
<name>A0A0P1M103_9BACT</name>
<dbReference type="Proteomes" id="UP000182200">
    <property type="component" value="Unassembled WGS sequence"/>
</dbReference>
<dbReference type="Pfam" id="PF02511">
    <property type="entry name" value="Thy1"/>
    <property type="match status" value="2"/>
</dbReference>
<evidence type="ECO:0000313" key="1">
    <source>
        <dbReference type="EMBL" id="CUS79426.1"/>
    </source>
</evidence>
<keyword evidence="4" id="KW-1185">Reference proteome</keyword>
<dbReference type="GO" id="GO:0006231">
    <property type="term" value="P:dTMP biosynthetic process"/>
    <property type="evidence" value="ECO:0007669"/>
    <property type="project" value="InterPro"/>
</dbReference>
<accession>A0A0P1ML08</accession>
<dbReference type="PROSITE" id="PS51331">
    <property type="entry name" value="THYX"/>
    <property type="match status" value="2"/>
</dbReference>
<protein>
    <submittedName>
        <fullName evidence="2">Thymidylate synthase, flavin-dependent</fullName>
    </submittedName>
</protein>
<dbReference type="PANTHER" id="PTHR34934:SF1">
    <property type="entry name" value="FLAVIN-DEPENDENT THYMIDYLATE SYNTHASE"/>
    <property type="match status" value="1"/>
</dbReference>
<dbReference type="PANTHER" id="PTHR34934">
    <property type="entry name" value="FLAVIN-DEPENDENT THYMIDYLATE SYNTHASE"/>
    <property type="match status" value="1"/>
</dbReference>
<accession>A0A0P1NUW9</accession>
<dbReference type="Proteomes" id="UP000182011">
    <property type="component" value="Unassembled WGS sequence"/>
</dbReference>
<dbReference type="GO" id="GO:0004799">
    <property type="term" value="F:thymidylate synthase activity"/>
    <property type="evidence" value="ECO:0007669"/>
    <property type="project" value="TreeGrafter"/>
</dbReference>
<dbReference type="InterPro" id="IPR036098">
    <property type="entry name" value="Thymidylate_synthase_ThyX_sf"/>
</dbReference>
<dbReference type="EMBL" id="CZVI01000002">
    <property type="protein sequence ID" value="CUS79426.1"/>
    <property type="molecule type" value="Genomic_DNA"/>
</dbReference>
<organism evidence="2 3">
    <name type="scientific">Candidatus Kryptonium thompsonii</name>
    <dbReference type="NCBI Taxonomy" id="1633631"/>
    <lineage>
        <taxon>Bacteria</taxon>
        <taxon>Pseudomonadati</taxon>
        <taxon>Candidatus Kryptoniota</taxon>
        <taxon>Candidatus Kryptonium</taxon>
    </lineage>
</organism>
<dbReference type="Gene3D" id="3.30.1360.170">
    <property type="match status" value="2"/>
</dbReference>
<dbReference type="GO" id="GO:0050797">
    <property type="term" value="F:thymidylate synthase (FAD) activity"/>
    <property type="evidence" value="ECO:0007669"/>
    <property type="project" value="InterPro"/>
</dbReference>
<reference evidence="2 3" key="2">
    <citation type="submission" date="2015-11" db="EMBL/GenBank/DDBJ databases">
        <authorList>
            <person name="Zhang Y."/>
            <person name="Guo Z."/>
        </authorList>
    </citation>
    <scope>NUCLEOTIDE SEQUENCE [LARGE SCALE GENOMIC DNA]</scope>
    <source>
        <strain evidence="2">JGI-4</strain>
    </source>
</reference>
<gene>
    <name evidence="2" type="ORF">JGI4_00883</name>
    <name evidence="1" type="ORF">JGI8_00318</name>
</gene>
<accession>A0A0P1LE54</accession>
<dbReference type="GO" id="GO:0070402">
    <property type="term" value="F:NADPH binding"/>
    <property type="evidence" value="ECO:0007669"/>
    <property type="project" value="TreeGrafter"/>
</dbReference>
<reference evidence="1 4" key="1">
    <citation type="submission" date="2015-11" db="EMBL/GenBank/DDBJ databases">
        <authorList>
            <person name="Varghese N."/>
        </authorList>
    </citation>
    <scope>NUCLEOTIDE SEQUENCE [LARGE SCALE GENOMIC DNA]</scope>
    <source>
        <strain evidence="1 4">JGI-8</strain>
    </source>
</reference>
<accession>A0A0P1M103</accession>
<evidence type="ECO:0000313" key="2">
    <source>
        <dbReference type="EMBL" id="CUU03900.1"/>
    </source>
</evidence>
<accession>A0A0P1L9X2</accession>
<dbReference type="RefSeq" id="WP_047133691.1">
    <property type="nucleotide sequence ID" value="NZ_CZVM01000041.1"/>
</dbReference>
<dbReference type="EMBL" id="FAOP01000004">
    <property type="protein sequence ID" value="CUU03900.1"/>
    <property type="molecule type" value="Genomic_DNA"/>
</dbReference>
<accession>A0A0P1LHX7</accession>